<evidence type="ECO:0000259" key="2">
    <source>
        <dbReference type="PROSITE" id="PS50268"/>
    </source>
</evidence>
<gene>
    <name evidence="3" type="ORF">WFZ86_15815</name>
</gene>
<dbReference type="InterPro" id="IPR015919">
    <property type="entry name" value="Cadherin-like_sf"/>
</dbReference>
<dbReference type="Pfam" id="PF18962">
    <property type="entry name" value="Por_Secre_tail"/>
    <property type="match status" value="1"/>
</dbReference>
<organism evidence="3 4">
    <name type="scientific">Flavobacterium polysaccharolyticum</name>
    <dbReference type="NCBI Taxonomy" id="3133148"/>
    <lineage>
        <taxon>Bacteria</taxon>
        <taxon>Pseudomonadati</taxon>
        <taxon>Bacteroidota</taxon>
        <taxon>Flavobacteriia</taxon>
        <taxon>Flavobacteriales</taxon>
        <taxon>Flavobacteriaceae</taxon>
        <taxon>Flavobacterium</taxon>
    </lineage>
</organism>
<dbReference type="PROSITE" id="PS50268">
    <property type="entry name" value="CADHERIN_2"/>
    <property type="match status" value="1"/>
</dbReference>
<reference evidence="3 4" key="1">
    <citation type="submission" date="2024-03" db="EMBL/GenBank/DDBJ databases">
        <title>Two novel species of the genus Flavobacterium exhibiting potentially degradation of complex polysaccharides.</title>
        <authorList>
            <person name="Lian X."/>
        </authorList>
    </citation>
    <scope>NUCLEOTIDE SEQUENCE [LARGE SCALE GENOMIC DNA]</scope>
    <source>
        <strain evidence="3 4">N6</strain>
    </source>
</reference>
<accession>A0ABU9NUN8</accession>
<dbReference type="CDD" id="cd11304">
    <property type="entry name" value="Cadherin_repeat"/>
    <property type="match status" value="1"/>
</dbReference>
<name>A0ABU9NUN8_9FLAO</name>
<protein>
    <submittedName>
        <fullName evidence="3">T9SS type A sorting domain-containing protein</fullName>
    </submittedName>
</protein>
<feature type="domain" description="Cadherin" evidence="2">
    <location>
        <begin position="49"/>
        <end position="147"/>
    </location>
</feature>
<evidence type="ECO:0000313" key="4">
    <source>
        <dbReference type="Proteomes" id="UP001468798"/>
    </source>
</evidence>
<dbReference type="SUPFAM" id="SSF49313">
    <property type="entry name" value="Cadherin-like"/>
    <property type="match status" value="1"/>
</dbReference>
<comment type="caution">
    <text evidence="3">The sequence shown here is derived from an EMBL/GenBank/DDBJ whole genome shotgun (WGS) entry which is preliminary data.</text>
</comment>
<evidence type="ECO:0000256" key="1">
    <source>
        <dbReference type="ARBA" id="ARBA00022729"/>
    </source>
</evidence>
<keyword evidence="4" id="KW-1185">Reference proteome</keyword>
<dbReference type="NCBIfam" id="TIGR04183">
    <property type="entry name" value="Por_Secre_tail"/>
    <property type="match status" value="1"/>
</dbReference>
<dbReference type="EMBL" id="JBCGDP010000017">
    <property type="protein sequence ID" value="MEM0577969.1"/>
    <property type="molecule type" value="Genomic_DNA"/>
</dbReference>
<dbReference type="InterPro" id="IPR026444">
    <property type="entry name" value="Secre_tail"/>
</dbReference>
<dbReference type="InterPro" id="IPR002126">
    <property type="entry name" value="Cadherin-like_dom"/>
</dbReference>
<evidence type="ECO:0000313" key="3">
    <source>
        <dbReference type="EMBL" id="MEM0577969.1"/>
    </source>
</evidence>
<dbReference type="RefSeq" id="WP_342692822.1">
    <property type="nucleotide sequence ID" value="NZ_JBCGDP010000017.1"/>
</dbReference>
<keyword evidence="1" id="KW-0732">Signal</keyword>
<proteinExistence type="predicted"/>
<sequence length="287" mass="30983">ASPDFETKDSYSVRVRTFDGTSTFEKAFTIFINDVNEAPTDITLSDSDIDENVPANSTVGALSSTDVDSSSFTYSLVAGAGDTDNASFSISGSDLKITASPDFETKDSYSVRVRTFDGTSTFEKAFTISINDVCELDNSVTLAADVLTATQTGATYQWYKCSDNSVVGTNSNTFTPTQTGDYKVDITIGSCTVTSACITVATLNTIDFETTSKVIIYPNPSQGIINVKSTTNSDFQVINLLGQVLQTFKTEADVIQTIELQNLNDSIYFIKEVNNATSKAHKIIIKK</sequence>
<dbReference type="Proteomes" id="UP001468798">
    <property type="component" value="Unassembled WGS sequence"/>
</dbReference>
<feature type="non-terminal residue" evidence="3">
    <location>
        <position position="1"/>
    </location>
</feature>
<dbReference type="Gene3D" id="2.60.40.60">
    <property type="entry name" value="Cadherins"/>
    <property type="match status" value="1"/>
</dbReference>